<accession>A0ABY9X586</accession>
<keyword evidence="2" id="KW-1185">Reference proteome</keyword>
<dbReference type="Proteomes" id="UP001611383">
    <property type="component" value="Chromosome"/>
</dbReference>
<reference evidence="1 2" key="1">
    <citation type="submission" date="2019-08" db="EMBL/GenBank/DDBJ databases">
        <title>Archangium and Cystobacter genomes.</title>
        <authorList>
            <person name="Chen I.-C.K."/>
            <person name="Wielgoss S."/>
        </authorList>
    </citation>
    <scope>NUCLEOTIDE SEQUENCE [LARGE SCALE GENOMIC DNA]</scope>
    <source>
        <strain evidence="1 2">Cbm 6</strain>
    </source>
</reference>
<organism evidence="1 2">
    <name type="scientific">Archangium minus</name>
    <dbReference type="NCBI Taxonomy" id="83450"/>
    <lineage>
        <taxon>Bacteria</taxon>
        <taxon>Pseudomonadati</taxon>
        <taxon>Myxococcota</taxon>
        <taxon>Myxococcia</taxon>
        <taxon>Myxococcales</taxon>
        <taxon>Cystobacterineae</taxon>
        <taxon>Archangiaceae</taxon>
        <taxon>Archangium</taxon>
    </lineage>
</organism>
<name>A0ABY9X586_9BACT</name>
<protein>
    <submittedName>
        <fullName evidence="1">Uncharacterized protein</fullName>
    </submittedName>
</protein>
<evidence type="ECO:0000313" key="2">
    <source>
        <dbReference type="Proteomes" id="UP001611383"/>
    </source>
</evidence>
<dbReference type="EMBL" id="CP043494">
    <property type="protein sequence ID" value="WNG50572.1"/>
    <property type="molecule type" value="Genomic_DNA"/>
</dbReference>
<gene>
    <name evidence="1" type="ORF">F0U60_45435</name>
</gene>
<sequence length="217" mass="24604">MQSVTALPGFERLLEVCRSRAHPMKLEPPSGRPVESFVAGQVMDPQLAAVHSRAGYLWVRDELYVFPEKHERRPDLHRVNESWSREWAAPFGALRVFAKDDRLAYCYATVPALVDERGLQPVVWVDVYELLYAVPVASSVDQFFDTYARYLESALASTGDGGEGLPLRAFPWSATEAIARDRELVKRIRAGHFDFLLTANARAREWVEMLGARGWKP</sequence>
<proteinExistence type="predicted"/>
<evidence type="ECO:0000313" key="1">
    <source>
        <dbReference type="EMBL" id="WNG50572.1"/>
    </source>
</evidence>
<dbReference type="RefSeq" id="WP_395809807.1">
    <property type="nucleotide sequence ID" value="NZ_CP043494.1"/>
</dbReference>